<feature type="transmembrane region" description="Helical" evidence="1">
    <location>
        <begin position="59"/>
        <end position="78"/>
    </location>
</feature>
<feature type="transmembrane region" description="Helical" evidence="1">
    <location>
        <begin position="107"/>
        <end position="127"/>
    </location>
</feature>
<keyword evidence="1" id="KW-0472">Membrane</keyword>
<dbReference type="OrthoDB" id="9808690at2"/>
<organism evidence="3 4">
    <name type="scientific">Larkinella terrae</name>
    <dbReference type="NCBI Taxonomy" id="2025311"/>
    <lineage>
        <taxon>Bacteria</taxon>
        <taxon>Pseudomonadati</taxon>
        <taxon>Bacteroidota</taxon>
        <taxon>Cytophagia</taxon>
        <taxon>Cytophagales</taxon>
        <taxon>Spirosomataceae</taxon>
        <taxon>Larkinella</taxon>
    </lineage>
</organism>
<dbReference type="AlphaFoldDB" id="A0A7K0EV64"/>
<dbReference type="RefSeq" id="WP_154178822.1">
    <property type="nucleotide sequence ID" value="NZ_WJXZ01000015.1"/>
</dbReference>
<gene>
    <name evidence="3" type="ORF">GJJ30_29415</name>
</gene>
<dbReference type="EMBL" id="WJXZ01000015">
    <property type="protein sequence ID" value="MRS65446.1"/>
    <property type="molecule type" value="Genomic_DNA"/>
</dbReference>
<keyword evidence="1" id="KW-0812">Transmembrane</keyword>
<dbReference type="InterPro" id="IPR012867">
    <property type="entry name" value="DUF1648"/>
</dbReference>
<keyword evidence="1" id="KW-1133">Transmembrane helix</keyword>
<dbReference type="Proteomes" id="UP000441754">
    <property type="component" value="Unassembled WGS sequence"/>
</dbReference>
<feature type="domain" description="DUF1648" evidence="2">
    <location>
        <begin position="22"/>
        <end position="68"/>
    </location>
</feature>
<protein>
    <submittedName>
        <fullName evidence="3">DUF1648 domain-containing protein</fullName>
    </submittedName>
</protein>
<sequence length="165" mass="18867">MKPLLSASVPPRERFLNALVLILIISQLVLIIGYYAQLPEAIPVHFGLEGKPDRWGERLQLFIVPGLATFIFLLFWSFRSIPAEFYNLPFPSTPENLSRHLQNSHEMLAMLSLATMLFMTLTLWNWLEIASTTHPIINGKTPIALFVLALIGITIFYVRKAYRLK</sequence>
<proteinExistence type="predicted"/>
<reference evidence="3 4" key="1">
    <citation type="journal article" date="2018" name="Antonie Van Leeuwenhoek">
        <title>Larkinella terrae sp. nov., isolated from soil on Jeju Island, South Korea.</title>
        <authorList>
            <person name="Ten L.N."/>
            <person name="Jeon J."/>
            <person name="Park S.J."/>
            <person name="Park S."/>
            <person name="Lee S.Y."/>
            <person name="Kim M.K."/>
            <person name="Jung H.Y."/>
        </authorList>
    </citation>
    <scope>NUCLEOTIDE SEQUENCE [LARGE SCALE GENOMIC DNA]</scope>
    <source>
        <strain evidence="3 4">KCTC 52001</strain>
    </source>
</reference>
<evidence type="ECO:0000256" key="1">
    <source>
        <dbReference type="SAM" id="Phobius"/>
    </source>
</evidence>
<comment type="caution">
    <text evidence="3">The sequence shown here is derived from an EMBL/GenBank/DDBJ whole genome shotgun (WGS) entry which is preliminary data.</text>
</comment>
<dbReference type="Pfam" id="PF07853">
    <property type="entry name" value="DUF1648"/>
    <property type="match status" value="1"/>
</dbReference>
<evidence type="ECO:0000313" key="3">
    <source>
        <dbReference type="EMBL" id="MRS65446.1"/>
    </source>
</evidence>
<feature type="transmembrane region" description="Helical" evidence="1">
    <location>
        <begin position="15"/>
        <end position="36"/>
    </location>
</feature>
<evidence type="ECO:0000313" key="4">
    <source>
        <dbReference type="Proteomes" id="UP000441754"/>
    </source>
</evidence>
<feature type="transmembrane region" description="Helical" evidence="1">
    <location>
        <begin position="139"/>
        <end position="158"/>
    </location>
</feature>
<keyword evidence="4" id="KW-1185">Reference proteome</keyword>
<evidence type="ECO:0000259" key="2">
    <source>
        <dbReference type="Pfam" id="PF07853"/>
    </source>
</evidence>
<accession>A0A7K0EV64</accession>
<name>A0A7K0EV64_9BACT</name>